<gene>
    <name evidence="3" type="primary">LOC113792041</name>
</gene>
<dbReference type="OrthoDB" id="6512959at2759"/>
<protein>
    <submittedName>
        <fullName evidence="3">Uncharacterized protein LOC113792041 isoform X1</fullName>
    </submittedName>
</protein>
<organism evidence="2 3">
    <name type="scientific">Dermatophagoides pteronyssinus</name>
    <name type="common">European house dust mite</name>
    <dbReference type="NCBI Taxonomy" id="6956"/>
    <lineage>
        <taxon>Eukaryota</taxon>
        <taxon>Metazoa</taxon>
        <taxon>Ecdysozoa</taxon>
        <taxon>Arthropoda</taxon>
        <taxon>Chelicerata</taxon>
        <taxon>Arachnida</taxon>
        <taxon>Acari</taxon>
        <taxon>Acariformes</taxon>
        <taxon>Sarcoptiformes</taxon>
        <taxon>Astigmata</taxon>
        <taxon>Psoroptidia</taxon>
        <taxon>Analgoidea</taxon>
        <taxon>Pyroglyphidae</taxon>
        <taxon>Dermatophagoidinae</taxon>
        <taxon>Dermatophagoides</taxon>
    </lineage>
</organism>
<dbReference type="RefSeq" id="XP_027197709.1">
    <property type="nucleotide sequence ID" value="XM_027341908.1"/>
</dbReference>
<keyword evidence="1" id="KW-0472">Membrane</keyword>
<reference evidence="3" key="1">
    <citation type="submission" date="2025-08" db="UniProtKB">
        <authorList>
            <consortium name="RefSeq"/>
        </authorList>
    </citation>
    <scope>IDENTIFICATION</scope>
    <source>
        <strain evidence="3">Airmid</strain>
    </source>
</reference>
<accession>A0A6P6Y091</accession>
<dbReference type="Proteomes" id="UP000515146">
    <property type="component" value="Unplaced"/>
</dbReference>
<keyword evidence="1" id="KW-0812">Transmembrane</keyword>
<dbReference type="InParanoid" id="A0A6P6Y091"/>
<evidence type="ECO:0000256" key="1">
    <source>
        <dbReference type="SAM" id="Phobius"/>
    </source>
</evidence>
<sequence>MSSSYLFFLEKNNYHPFIMYKHQHQNNQLVIYFISIIIIISTIMITANEARIVRKEKMLRLCLWTPCKSITVTKKCPSYLEQSSRRKCKLPNDEIGFYSKCCLYEGYLPAIKETPNNQIDGME</sequence>
<dbReference type="KEGG" id="dpte:113792041"/>
<evidence type="ECO:0000313" key="3">
    <source>
        <dbReference type="RefSeq" id="XP_027197709.1"/>
    </source>
</evidence>
<evidence type="ECO:0000313" key="2">
    <source>
        <dbReference type="Proteomes" id="UP000515146"/>
    </source>
</evidence>
<name>A0A6P6Y091_DERPT</name>
<keyword evidence="2" id="KW-1185">Reference proteome</keyword>
<dbReference type="AlphaFoldDB" id="A0A6P6Y091"/>
<feature type="transmembrane region" description="Helical" evidence="1">
    <location>
        <begin position="29"/>
        <end position="50"/>
    </location>
</feature>
<proteinExistence type="predicted"/>
<keyword evidence="1" id="KW-1133">Transmembrane helix</keyword>